<dbReference type="Proteomes" id="UP000657385">
    <property type="component" value="Unassembled WGS sequence"/>
</dbReference>
<dbReference type="InterPro" id="IPR011991">
    <property type="entry name" value="ArsR-like_HTH"/>
</dbReference>
<dbReference type="EMBL" id="JADPRT010000025">
    <property type="protein sequence ID" value="MBF9073701.1"/>
    <property type="molecule type" value="Genomic_DNA"/>
</dbReference>
<comment type="similarity">
    <text evidence="1">Belongs to the ROK (NagC/XylR) family.</text>
</comment>
<name>A0A931FJ84_9ACTN</name>
<dbReference type="SUPFAM" id="SSF53067">
    <property type="entry name" value="Actin-like ATPase domain"/>
    <property type="match status" value="1"/>
</dbReference>
<feature type="domain" description="HTH marR-type" evidence="2">
    <location>
        <begin position="25"/>
        <end position="74"/>
    </location>
</feature>
<accession>A0A931FJ84</accession>
<dbReference type="PROSITE" id="PS01125">
    <property type="entry name" value="ROK"/>
    <property type="match status" value="1"/>
</dbReference>
<dbReference type="InterPro" id="IPR000600">
    <property type="entry name" value="ROK"/>
</dbReference>
<dbReference type="Pfam" id="PF00480">
    <property type="entry name" value="ROK"/>
    <property type="match status" value="1"/>
</dbReference>
<dbReference type="InterPro" id="IPR000835">
    <property type="entry name" value="HTH_MarR-typ"/>
</dbReference>
<dbReference type="InterPro" id="IPR036390">
    <property type="entry name" value="WH_DNA-bd_sf"/>
</dbReference>
<dbReference type="SUPFAM" id="SSF46785">
    <property type="entry name" value="Winged helix' DNA-binding domain"/>
    <property type="match status" value="1"/>
</dbReference>
<dbReference type="Gene3D" id="1.10.10.10">
    <property type="entry name" value="Winged helix-like DNA-binding domain superfamily/Winged helix DNA-binding domain"/>
    <property type="match status" value="1"/>
</dbReference>
<gene>
    <name evidence="3" type="ORF">I2501_37380</name>
</gene>
<dbReference type="InterPro" id="IPR036388">
    <property type="entry name" value="WH-like_DNA-bd_sf"/>
</dbReference>
<dbReference type="PANTHER" id="PTHR18964:SF149">
    <property type="entry name" value="BIFUNCTIONAL UDP-N-ACETYLGLUCOSAMINE 2-EPIMERASE_N-ACETYLMANNOSAMINE KINASE"/>
    <property type="match status" value="1"/>
</dbReference>
<evidence type="ECO:0000259" key="2">
    <source>
        <dbReference type="Pfam" id="PF01047"/>
    </source>
</evidence>
<dbReference type="GO" id="GO:0003700">
    <property type="term" value="F:DNA-binding transcription factor activity"/>
    <property type="evidence" value="ECO:0007669"/>
    <property type="project" value="InterPro"/>
</dbReference>
<dbReference type="InterPro" id="IPR043129">
    <property type="entry name" value="ATPase_NBD"/>
</dbReference>
<keyword evidence="4" id="KW-1185">Reference proteome</keyword>
<proteinExistence type="inferred from homology"/>
<evidence type="ECO:0000256" key="1">
    <source>
        <dbReference type="ARBA" id="ARBA00006479"/>
    </source>
</evidence>
<evidence type="ECO:0000313" key="3">
    <source>
        <dbReference type="EMBL" id="MBF9073701.1"/>
    </source>
</evidence>
<reference evidence="3" key="1">
    <citation type="submission" date="2020-11" db="EMBL/GenBank/DDBJ databases">
        <title>Isolation and identification of active actinomycetes.</title>
        <authorList>
            <person name="Yu B."/>
        </authorList>
    </citation>
    <scope>NUCLEOTIDE SEQUENCE</scope>
    <source>
        <strain evidence="3">NEAU-YB345</strain>
    </source>
</reference>
<organism evidence="3 4">
    <name type="scientific">Streptacidiphilus fuscans</name>
    <dbReference type="NCBI Taxonomy" id="2789292"/>
    <lineage>
        <taxon>Bacteria</taxon>
        <taxon>Bacillati</taxon>
        <taxon>Actinomycetota</taxon>
        <taxon>Actinomycetes</taxon>
        <taxon>Kitasatosporales</taxon>
        <taxon>Streptomycetaceae</taxon>
        <taxon>Streptacidiphilus</taxon>
    </lineage>
</organism>
<dbReference type="RefSeq" id="WP_196198548.1">
    <property type="nucleotide sequence ID" value="NZ_JADPRT010000025.1"/>
</dbReference>
<dbReference type="InterPro" id="IPR049874">
    <property type="entry name" value="ROK_cs"/>
</dbReference>
<sequence length="409" mass="42219">MTFVQRPPARPAPPPRVRVTELTDTPTRAEVFARVLTAGPMSRTALAAQLNLSAATVTRVLAPLIEEGYLRETPPETAAVGRPKRLLHVNAERHLAVGIKIAPTHVAAVLTDMAAQVLARAERPLDERSPKAVLQTAVDLITDLVVELTGEVPDAAERLLGVGVGMGGHVDPRTGVCRRSALMEWDDVDVAGPLMDATGLPVAVGNDVNALVVAEQWFGEGRDVENFAVVTVGSGVGCGLLLGGSLYTGFTGMAGEFGHLPVDPAGPECTCGARGCLEALASSGAVLRRLRGATGDPGYVDIDAAMALARQPPGSSAEAGEAARDAFAAAGEALGRGVAGLLNLLGLQKVILVGEGVTAFDLFGPAMTAALERHAFSSAARDCTVQVDPVTDDLWARGAACLVIKATLS</sequence>
<protein>
    <submittedName>
        <fullName evidence="3">ROK family transcriptional regulator</fullName>
    </submittedName>
</protein>
<dbReference type="PANTHER" id="PTHR18964">
    <property type="entry name" value="ROK (REPRESSOR, ORF, KINASE) FAMILY"/>
    <property type="match status" value="1"/>
</dbReference>
<evidence type="ECO:0000313" key="4">
    <source>
        <dbReference type="Proteomes" id="UP000657385"/>
    </source>
</evidence>
<dbReference type="CDD" id="cd00090">
    <property type="entry name" value="HTH_ARSR"/>
    <property type="match status" value="1"/>
</dbReference>
<comment type="caution">
    <text evidence="3">The sequence shown here is derived from an EMBL/GenBank/DDBJ whole genome shotgun (WGS) entry which is preliminary data.</text>
</comment>
<dbReference type="Gene3D" id="3.30.420.40">
    <property type="match status" value="2"/>
</dbReference>
<dbReference type="Pfam" id="PF01047">
    <property type="entry name" value="MarR"/>
    <property type="match status" value="1"/>
</dbReference>
<dbReference type="AlphaFoldDB" id="A0A931FJ84"/>